<organism evidence="1 2">
    <name type="scientific">Kyrpidia spormannii</name>
    <dbReference type="NCBI Taxonomy" id="2055160"/>
    <lineage>
        <taxon>Bacteria</taxon>
        <taxon>Bacillati</taxon>
        <taxon>Bacillota</taxon>
        <taxon>Bacilli</taxon>
        <taxon>Bacillales</taxon>
        <taxon>Alicyclobacillaceae</taxon>
        <taxon>Kyrpidia</taxon>
    </lineage>
</organism>
<gene>
    <name evidence="1" type="ORF">FAVT5_2185</name>
</gene>
<sequence>MRDMGEIKILAGGVSPGAKPLRRLRRCSHRKGRFDAHQSPGFRADTVQGLKEPGQPGPGGDADNPHVDLVGIPTNAVCKNALLSQGGYFIGIDVHRRENVGGLNAPKVSENVLPDMARTDHTDVHGAPPPRDEVLPVYERRAARRVDVCGRGENRATALDRGRFVLRTSAIPLW</sequence>
<dbReference type="Proteomes" id="UP000501793">
    <property type="component" value="Chromosome"/>
</dbReference>
<evidence type="ECO:0000313" key="2">
    <source>
        <dbReference type="Proteomes" id="UP000501793"/>
    </source>
</evidence>
<name>A0ACA8ZDY5_9BACL</name>
<protein>
    <submittedName>
        <fullName evidence="1">Uncharacterized protein</fullName>
    </submittedName>
</protein>
<evidence type="ECO:0000313" key="1">
    <source>
        <dbReference type="EMBL" id="CAB3393051.1"/>
    </source>
</evidence>
<proteinExistence type="predicted"/>
<reference evidence="1" key="1">
    <citation type="submission" date="2020-04" db="EMBL/GenBank/DDBJ databases">
        <authorList>
            <person name="Hogendoorn C."/>
        </authorList>
    </citation>
    <scope>NUCLEOTIDE SEQUENCE</scope>
    <source>
        <strain evidence="1">FAVT5</strain>
    </source>
</reference>
<keyword evidence="2" id="KW-1185">Reference proteome</keyword>
<dbReference type="EMBL" id="LR792684">
    <property type="protein sequence ID" value="CAB3393051.1"/>
    <property type="molecule type" value="Genomic_DNA"/>
</dbReference>
<accession>A0ACA8ZDY5</accession>